<protein>
    <submittedName>
        <fullName evidence="2">Uncharacterized protein</fullName>
    </submittedName>
</protein>
<feature type="region of interest" description="Disordered" evidence="1">
    <location>
        <begin position="120"/>
        <end position="178"/>
    </location>
</feature>
<reference evidence="2 3" key="1">
    <citation type="submission" date="2014-04" db="EMBL/GenBank/DDBJ databases">
        <authorList>
            <consortium name="DOE Joint Genome Institute"/>
            <person name="Kuo A."/>
            <person name="Ruytinx J."/>
            <person name="Rineau F."/>
            <person name="Colpaert J."/>
            <person name="Kohler A."/>
            <person name="Nagy L.G."/>
            <person name="Floudas D."/>
            <person name="Copeland A."/>
            <person name="Barry K.W."/>
            <person name="Cichocki N."/>
            <person name="Veneault-Fourrey C."/>
            <person name="LaButti K."/>
            <person name="Lindquist E.A."/>
            <person name="Lipzen A."/>
            <person name="Lundell T."/>
            <person name="Morin E."/>
            <person name="Murat C."/>
            <person name="Sun H."/>
            <person name="Tunlid A."/>
            <person name="Henrissat B."/>
            <person name="Grigoriev I.V."/>
            <person name="Hibbett D.S."/>
            <person name="Martin F."/>
            <person name="Nordberg H.P."/>
            <person name="Cantor M.N."/>
            <person name="Hua S.X."/>
        </authorList>
    </citation>
    <scope>NUCLEOTIDE SEQUENCE [LARGE SCALE GENOMIC DNA]</scope>
    <source>
        <strain evidence="2 3">UH-Slu-Lm8-n1</strain>
    </source>
</reference>
<name>A0A0C9ZWF0_9AGAM</name>
<dbReference type="EMBL" id="KN835873">
    <property type="protein sequence ID" value="KIK33761.1"/>
    <property type="molecule type" value="Genomic_DNA"/>
</dbReference>
<evidence type="ECO:0000313" key="2">
    <source>
        <dbReference type="EMBL" id="KIK33761.1"/>
    </source>
</evidence>
<reference evidence="3" key="2">
    <citation type="submission" date="2015-01" db="EMBL/GenBank/DDBJ databases">
        <title>Evolutionary Origins and Diversification of the Mycorrhizal Mutualists.</title>
        <authorList>
            <consortium name="DOE Joint Genome Institute"/>
            <consortium name="Mycorrhizal Genomics Consortium"/>
            <person name="Kohler A."/>
            <person name="Kuo A."/>
            <person name="Nagy L.G."/>
            <person name="Floudas D."/>
            <person name="Copeland A."/>
            <person name="Barry K.W."/>
            <person name="Cichocki N."/>
            <person name="Veneault-Fourrey C."/>
            <person name="LaButti K."/>
            <person name="Lindquist E.A."/>
            <person name="Lipzen A."/>
            <person name="Lundell T."/>
            <person name="Morin E."/>
            <person name="Murat C."/>
            <person name="Riley R."/>
            <person name="Ohm R."/>
            <person name="Sun H."/>
            <person name="Tunlid A."/>
            <person name="Henrissat B."/>
            <person name="Grigoriev I.V."/>
            <person name="Hibbett D.S."/>
            <person name="Martin F."/>
        </authorList>
    </citation>
    <scope>NUCLEOTIDE SEQUENCE [LARGE SCALE GENOMIC DNA]</scope>
    <source>
        <strain evidence="3">UH-Slu-Lm8-n1</strain>
    </source>
</reference>
<feature type="compositionally biased region" description="Low complexity" evidence="1">
    <location>
        <begin position="39"/>
        <end position="50"/>
    </location>
</feature>
<accession>A0A0C9ZWF0</accession>
<feature type="compositionally biased region" description="Pro residues" evidence="1">
    <location>
        <begin position="141"/>
        <end position="169"/>
    </location>
</feature>
<dbReference type="InParanoid" id="A0A0C9ZWF0"/>
<keyword evidence="3" id="KW-1185">Reference proteome</keyword>
<dbReference type="Proteomes" id="UP000054485">
    <property type="component" value="Unassembled WGS sequence"/>
</dbReference>
<sequence length="233" mass="25871">MTHDGSLFTRHRQKRHGYVPLARGRGASPATGSGRTQLASSSAQPQAQPPALISSFRSLPQPSAPFHQYQYQSTQFQVQPPQPAQSQPQLPQLAQLQPQPMQLQPHAAQFQFQLQLMQFQPQPQPPTQSQLQPQQPAQLQPQPPQPQPQPPQPQPTQPQPTQSQPPPDVYDPSLGVLYGPSNTVDEYTIYTGPAMASHGWTEGCMCPDLMQWLPSEILESEYLSLLALHDLET</sequence>
<feature type="region of interest" description="Disordered" evidence="1">
    <location>
        <begin position="1"/>
        <end position="50"/>
    </location>
</feature>
<feature type="compositionally biased region" description="Low complexity" evidence="1">
    <location>
        <begin position="120"/>
        <end position="140"/>
    </location>
</feature>
<dbReference type="AlphaFoldDB" id="A0A0C9ZWF0"/>
<evidence type="ECO:0000256" key="1">
    <source>
        <dbReference type="SAM" id="MobiDB-lite"/>
    </source>
</evidence>
<organism evidence="2 3">
    <name type="scientific">Suillus luteus UH-Slu-Lm8-n1</name>
    <dbReference type="NCBI Taxonomy" id="930992"/>
    <lineage>
        <taxon>Eukaryota</taxon>
        <taxon>Fungi</taxon>
        <taxon>Dikarya</taxon>
        <taxon>Basidiomycota</taxon>
        <taxon>Agaricomycotina</taxon>
        <taxon>Agaricomycetes</taxon>
        <taxon>Agaricomycetidae</taxon>
        <taxon>Boletales</taxon>
        <taxon>Suillineae</taxon>
        <taxon>Suillaceae</taxon>
        <taxon>Suillus</taxon>
    </lineage>
</organism>
<evidence type="ECO:0000313" key="3">
    <source>
        <dbReference type="Proteomes" id="UP000054485"/>
    </source>
</evidence>
<proteinExistence type="predicted"/>
<dbReference type="HOGENOM" id="CLU_062888_0_0_1"/>
<gene>
    <name evidence="2" type="ORF">CY34DRAFT_686498</name>
</gene>